<dbReference type="Proteomes" id="UP000605992">
    <property type="component" value="Unassembled WGS sequence"/>
</dbReference>
<dbReference type="InterPro" id="IPR029033">
    <property type="entry name" value="His_PPase_superfam"/>
</dbReference>
<dbReference type="GO" id="GO:0006096">
    <property type="term" value="P:glycolytic process"/>
    <property type="evidence" value="ECO:0007669"/>
    <property type="project" value="UniProtKB-KW"/>
</dbReference>
<evidence type="ECO:0000256" key="1">
    <source>
        <dbReference type="ARBA" id="ARBA00006717"/>
    </source>
</evidence>
<comment type="similarity">
    <text evidence="1">Belongs to the phosphoglycerate mutase family. BPG-dependent PGAM subfamily.</text>
</comment>
<evidence type="ECO:0000256" key="3">
    <source>
        <dbReference type="ARBA" id="ARBA00023152"/>
    </source>
</evidence>
<proteinExistence type="inferred from homology"/>
<dbReference type="InterPro" id="IPR013078">
    <property type="entry name" value="His_Pase_superF_clade-1"/>
</dbReference>
<evidence type="ECO:0000256" key="5">
    <source>
        <dbReference type="PIRSR" id="PIRSR613078-2"/>
    </source>
</evidence>
<protein>
    <recommendedName>
        <fullName evidence="2">phosphoglycerate mutase (2,3-diphosphoglycerate-dependent)</fullName>
        <ecNumber evidence="2">5.4.2.11</ecNumber>
    </recommendedName>
</protein>
<dbReference type="SUPFAM" id="SSF53254">
    <property type="entry name" value="Phosphoglycerate mutase-like"/>
    <property type="match status" value="1"/>
</dbReference>
<evidence type="ECO:0000313" key="6">
    <source>
        <dbReference type="EMBL" id="GII52542.1"/>
    </source>
</evidence>
<dbReference type="PANTHER" id="PTHR11931">
    <property type="entry name" value="PHOSPHOGLYCERATE MUTASE"/>
    <property type="match status" value="1"/>
</dbReference>
<evidence type="ECO:0000256" key="2">
    <source>
        <dbReference type="ARBA" id="ARBA00012028"/>
    </source>
</evidence>
<evidence type="ECO:0000256" key="4">
    <source>
        <dbReference type="ARBA" id="ARBA00023235"/>
    </source>
</evidence>
<dbReference type="Gene3D" id="3.40.50.1240">
    <property type="entry name" value="Phosphoglycerate mutase-like"/>
    <property type="match status" value="1"/>
</dbReference>
<dbReference type="InterPro" id="IPR005952">
    <property type="entry name" value="Phosphogly_mut1"/>
</dbReference>
<feature type="binding site" evidence="5">
    <location>
        <position position="96"/>
    </location>
    <ligand>
        <name>substrate</name>
    </ligand>
</feature>
<gene>
    <name evidence="6" type="primary">gpm_2</name>
    <name evidence="6" type="ORF">Pth03_09310</name>
</gene>
<evidence type="ECO:0000313" key="7">
    <source>
        <dbReference type="Proteomes" id="UP000605992"/>
    </source>
</evidence>
<comment type="caution">
    <text evidence="6">The sequence shown here is derived from an EMBL/GenBank/DDBJ whole genome shotgun (WGS) entry which is preliminary data.</text>
</comment>
<keyword evidence="7" id="KW-1185">Reference proteome</keyword>
<dbReference type="AlphaFoldDB" id="A0A8J3UZ76"/>
<dbReference type="EMBL" id="BOOR01000006">
    <property type="protein sequence ID" value="GII52542.1"/>
    <property type="molecule type" value="Genomic_DNA"/>
</dbReference>
<dbReference type="CDD" id="cd07067">
    <property type="entry name" value="HP_PGM_like"/>
    <property type="match status" value="1"/>
</dbReference>
<keyword evidence="4" id="KW-0413">Isomerase</keyword>
<dbReference type="SMART" id="SM00855">
    <property type="entry name" value="PGAM"/>
    <property type="match status" value="1"/>
</dbReference>
<dbReference type="Pfam" id="PF00300">
    <property type="entry name" value="His_Phos_1"/>
    <property type="match status" value="1"/>
</dbReference>
<dbReference type="GO" id="GO:0004619">
    <property type="term" value="F:phosphoglycerate mutase activity"/>
    <property type="evidence" value="ECO:0007669"/>
    <property type="project" value="UniProtKB-EC"/>
</dbReference>
<organism evidence="6 7">
    <name type="scientific">Planotetraspora thailandica</name>
    <dbReference type="NCBI Taxonomy" id="487172"/>
    <lineage>
        <taxon>Bacteria</taxon>
        <taxon>Bacillati</taxon>
        <taxon>Actinomycetota</taxon>
        <taxon>Actinomycetes</taxon>
        <taxon>Streptosporangiales</taxon>
        <taxon>Streptosporangiaceae</taxon>
        <taxon>Planotetraspora</taxon>
    </lineage>
</organism>
<dbReference type="EC" id="5.4.2.11" evidence="2"/>
<sequence>MSGRVLRSVEGMTDIPCTHQPSAGVSLLRAVRHGQSTANAAWDVAVAGGAVAMPRDDMQITLTDLGRRQATAVGRWLSALDDGEVPDMVWCSPYLRAEQTWALARRELVAAGRAVPCERVDHRLRDRHRGVLSHLAPATIMERHPEEAAREEREGMLRYRPPDGESFLDVAARLRSAWEDIRLDTAHQRVMVVAHDAVVLFLRQIIEGLPDERILEIAAAGLAGNGSVTTWERDGGDFRLASYDFRGHLTA</sequence>
<name>A0A8J3UZ76_9ACTN</name>
<reference evidence="6" key="1">
    <citation type="submission" date="2021-01" db="EMBL/GenBank/DDBJ databases">
        <title>Whole genome shotgun sequence of Planotetraspora thailandica NBRC 104271.</title>
        <authorList>
            <person name="Komaki H."/>
            <person name="Tamura T."/>
        </authorList>
    </citation>
    <scope>NUCLEOTIDE SEQUENCE</scope>
    <source>
        <strain evidence="6">NBRC 104271</strain>
    </source>
</reference>
<keyword evidence="3" id="KW-0324">Glycolysis</keyword>
<accession>A0A8J3UZ76</accession>